<gene>
    <name evidence="2" type="ORF">HanXRQr2_Chr14g0637981</name>
</gene>
<dbReference type="Proteomes" id="UP000215914">
    <property type="component" value="Unassembled WGS sequence"/>
</dbReference>
<keyword evidence="3" id="KW-1185">Reference proteome</keyword>
<dbReference type="InterPro" id="IPR011009">
    <property type="entry name" value="Kinase-like_dom_sf"/>
</dbReference>
<dbReference type="PANTHER" id="PTHR27003:SF383">
    <property type="entry name" value="TYROSINE-PROTEIN KINASE, NON-RECEPTOR JAK_TYK2-RELATED"/>
    <property type="match status" value="1"/>
</dbReference>
<sequence>MVRKLDCTYGQGDELQKEISMVKSLEHKNIISILGYNDENNEKIIIYEQGVHGTLDQHLTDPSLTWLQRLKICLGVARALSYIHYDIIHCDINSSKIFLDQDWEPKIYGFELSTKYPQSWRHCVLYSHYVMTLDPTWTESGVVSSQVVPVITFKNIAAEISCNTSKFCVQKCTDTCLEFTRSI</sequence>
<dbReference type="SUPFAM" id="SSF56112">
    <property type="entry name" value="Protein kinase-like (PK-like)"/>
    <property type="match status" value="1"/>
</dbReference>
<dbReference type="GO" id="GO:0005524">
    <property type="term" value="F:ATP binding"/>
    <property type="evidence" value="ECO:0007669"/>
    <property type="project" value="InterPro"/>
</dbReference>
<organism evidence="2 3">
    <name type="scientific">Helianthus annuus</name>
    <name type="common">Common sunflower</name>
    <dbReference type="NCBI Taxonomy" id="4232"/>
    <lineage>
        <taxon>Eukaryota</taxon>
        <taxon>Viridiplantae</taxon>
        <taxon>Streptophyta</taxon>
        <taxon>Embryophyta</taxon>
        <taxon>Tracheophyta</taxon>
        <taxon>Spermatophyta</taxon>
        <taxon>Magnoliopsida</taxon>
        <taxon>eudicotyledons</taxon>
        <taxon>Gunneridae</taxon>
        <taxon>Pentapetalae</taxon>
        <taxon>asterids</taxon>
        <taxon>campanulids</taxon>
        <taxon>Asterales</taxon>
        <taxon>Asteraceae</taxon>
        <taxon>Asteroideae</taxon>
        <taxon>Heliantheae alliance</taxon>
        <taxon>Heliantheae</taxon>
        <taxon>Helianthus</taxon>
    </lineage>
</organism>
<dbReference type="Gene3D" id="1.10.510.10">
    <property type="entry name" value="Transferase(Phosphotransferase) domain 1"/>
    <property type="match status" value="1"/>
</dbReference>
<evidence type="ECO:0000259" key="1">
    <source>
        <dbReference type="PROSITE" id="PS50011"/>
    </source>
</evidence>
<dbReference type="InterPro" id="IPR045272">
    <property type="entry name" value="ANXUR1/2-like"/>
</dbReference>
<dbReference type="PROSITE" id="PS50011">
    <property type="entry name" value="PROTEIN_KINASE_DOM"/>
    <property type="match status" value="1"/>
</dbReference>
<dbReference type="Gene3D" id="3.30.200.20">
    <property type="entry name" value="Phosphorylase Kinase, domain 1"/>
    <property type="match status" value="1"/>
</dbReference>
<keyword evidence="2" id="KW-0808">Transferase</keyword>
<evidence type="ECO:0000313" key="3">
    <source>
        <dbReference type="Proteomes" id="UP000215914"/>
    </source>
</evidence>
<feature type="domain" description="Protein kinase" evidence="1">
    <location>
        <begin position="1"/>
        <end position="183"/>
    </location>
</feature>
<dbReference type="Pfam" id="PF00069">
    <property type="entry name" value="Pkinase"/>
    <property type="match status" value="1"/>
</dbReference>
<reference evidence="2" key="2">
    <citation type="submission" date="2020-06" db="EMBL/GenBank/DDBJ databases">
        <title>Helianthus annuus Genome sequencing and assembly Release 2.</title>
        <authorList>
            <person name="Gouzy J."/>
            <person name="Langlade N."/>
            <person name="Munos S."/>
        </authorList>
    </citation>
    <scope>NUCLEOTIDE SEQUENCE</scope>
    <source>
        <tissue evidence="2">Leaves</tissue>
    </source>
</reference>
<comment type="caution">
    <text evidence="2">The sequence shown here is derived from an EMBL/GenBank/DDBJ whole genome shotgun (WGS) entry which is preliminary data.</text>
</comment>
<name>A0A9K3E855_HELAN</name>
<evidence type="ECO:0000313" key="2">
    <source>
        <dbReference type="EMBL" id="KAF5768575.1"/>
    </source>
</evidence>
<protein>
    <recommendedName>
        <fullName evidence="1">Protein kinase domain-containing protein</fullName>
    </recommendedName>
</protein>
<dbReference type="GO" id="GO:0005886">
    <property type="term" value="C:plasma membrane"/>
    <property type="evidence" value="ECO:0000318"/>
    <property type="project" value="GO_Central"/>
</dbReference>
<proteinExistence type="predicted"/>
<dbReference type="InterPro" id="IPR000719">
    <property type="entry name" value="Prot_kinase_dom"/>
</dbReference>
<dbReference type="AlphaFoldDB" id="A0A9K3E855"/>
<dbReference type="EMBL" id="MNCJ02000329">
    <property type="protein sequence ID" value="KAF5768575.1"/>
    <property type="molecule type" value="Genomic_DNA"/>
</dbReference>
<dbReference type="GO" id="GO:0004672">
    <property type="term" value="F:protein kinase activity"/>
    <property type="evidence" value="ECO:0000318"/>
    <property type="project" value="GO_Central"/>
</dbReference>
<dbReference type="PANTHER" id="PTHR27003">
    <property type="entry name" value="OS07G0166700 PROTEIN"/>
    <property type="match status" value="1"/>
</dbReference>
<dbReference type="GO" id="GO:0004714">
    <property type="term" value="F:transmembrane receptor protein tyrosine kinase activity"/>
    <property type="evidence" value="ECO:0007669"/>
    <property type="project" value="InterPro"/>
</dbReference>
<reference evidence="2" key="1">
    <citation type="journal article" date="2017" name="Nature">
        <title>The sunflower genome provides insights into oil metabolism, flowering and Asterid evolution.</title>
        <authorList>
            <person name="Badouin H."/>
            <person name="Gouzy J."/>
            <person name="Grassa C.J."/>
            <person name="Murat F."/>
            <person name="Staton S.E."/>
            <person name="Cottret L."/>
            <person name="Lelandais-Briere C."/>
            <person name="Owens G.L."/>
            <person name="Carrere S."/>
            <person name="Mayjonade B."/>
            <person name="Legrand L."/>
            <person name="Gill N."/>
            <person name="Kane N.C."/>
            <person name="Bowers J.E."/>
            <person name="Hubner S."/>
            <person name="Bellec A."/>
            <person name="Berard A."/>
            <person name="Berges H."/>
            <person name="Blanchet N."/>
            <person name="Boniface M.C."/>
            <person name="Brunel D."/>
            <person name="Catrice O."/>
            <person name="Chaidir N."/>
            <person name="Claudel C."/>
            <person name="Donnadieu C."/>
            <person name="Faraut T."/>
            <person name="Fievet G."/>
            <person name="Helmstetter N."/>
            <person name="King M."/>
            <person name="Knapp S.J."/>
            <person name="Lai Z."/>
            <person name="Le Paslier M.C."/>
            <person name="Lippi Y."/>
            <person name="Lorenzon L."/>
            <person name="Mandel J.R."/>
            <person name="Marage G."/>
            <person name="Marchand G."/>
            <person name="Marquand E."/>
            <person name="Bret-Mestries E."/>
            <person name="Morien E."/>
            <person name="Nambeesan S."/>
            <person name="Nguyen T."/>
            <person name="Pegot-Espagnet P."/>
            <person name="Pouilly N."/>
            <person name="Raftis F."/>
            <person name="Sallet E."/>
            <person name="Schiex T."/>
            <person name="Thomas J."/>
            <person name="Vandecasteele C."/>
            <person name="Vares D."/>
            <person name="Vear F."/>
            <person name="Vautrin S."/>
            <person name="Crespi M."/>
            <person name="Mangin B."/>
            <person name="Burke J.M."/>
            <person name="Salse J."/>
            <person name="Munos S."/>
            <person name="Vincourt P."/>
            <person name="Rieseberg L.H."/>
            <person name="Langlade N.B."/>
        </authorList>
    </citation>
    <scope>NUCLEOTIDE SEQUENCE</scope>
    <source>
        <tissue evidence="2">Leaves</tissue>
    </source>
</reference>
<dbReference type="Gramene" id="mRNA:HanXRQr2_Chr14g0637981">
    <property type="protein sequence ID" value="CDS:HanXRQr2_Chr14g0637981.1"/>
    <property type="gene ID" value="HanXRQr2_Chr14g0637981"/>
</dbReference>
<accession>A0A9K3E855</accession>